<name>A0ACD1AAE5_9FIRM</name>
<accession>A0ACD1AAE5</accession>
<keyword evidence="2" id="KW-1185">Reference proteome</keyword>
<organism evidence="1 2">
    <name type="scientific">Anoxybacterium hadale</name>
    <dbReference type="NCBI Taxonomy" id="3408580"/>
    <lineage>
        <taxon>Bacteria</taxon>
        <taxon>Bacillati</taxon>
        <taxon>Bacillota</taxon>
        <taxon>Clostridia</taxon>
        <taxon>Peptostreptococcales</taxon>
        <taxon>Anaerovoracaceae</taxon>
        <taxon>Anoxybacterium</taxon>
    </lineage>
</organism>
<reference evidence="1" key="1">
    <citation type="submission" date="2019-08" db="EMBL/GenBank/DDBJ databases">
        <title>Genome sequence of Clostridiales bacterium MT110.</title>
        <authorList>
            <person name="Cao J."/>
        </authorList>
    </citation>
    <scope>NUCLEOTIDE SEQUENCE</scope>
    <source>
        <strain evidence="1">MT110</strain>
    </source>
</reference>
<evidence type="ECO:0000313" key="2">
    <source>
        <dbReference type="Proteomes" id="UP000594014"/>
    </source>
</evidence>
<gene>
    <name evidence="1" type="ORF">FRZ06_08445</name>
</gene>
<evidence type="ECO:0000313" key="1">
    <source>
        <dbReference type="EMBL" id="QOX63379.1"/>
    </source>
</evidence>
<proteinExistence type="predicted"/>
<protein>
    <submittedName>
        <fullName evidence="1">VWA domain-containing protein</fullName>
    </submittedName>
</protein>
<sequence>MKPKKALALFLVMIMCISLVPANAFADASDGVTVRKTATPVPGLDRNYDITLELAGDEIETVKPVDITLVFDVSGSMGDTSNGRTRMQMTIDAANTFIDSVMAKNTAAGNANNVRVSIVKFSELASVYRFAGSAGWKDSIGSNNGHKYYTDVASTAKSIISSLRPDGGTNTEAGFMAAKAVSDVRNSNGDHVSGRSADSYVIFMTDGVPTYRITSGGWGNGNADSGGSGSSTNNNEFNEAVVAGKALQDAGNIVYTVGLLIGYGSGSADMKCADALLADDGYYTRSNTGIFGAVVYTKATDRTAYSSQYTSISQVAGAADAIKNAYSSIANDINARATGTVTDIVPAGFTVVPGSVRPTTATVTVNPDGTTTITVNNISTGPENDPNLITYRVIANEGTYGSAYTNVSATYTYTLNETGTTGSTIFPKPVVPLAPIAVADTATTSVGETAYINVLSNDVNAKITEGGGAVTDLRIEDLSAITGPSGASVSITDGKVNFTAIAPGTYTFTYRAVATVEISGQESIVKSVPATVTVTVTGAISYSASGYQGVYDGSSHGITVTSTGVEIRYGTIEGTYGTTAPTYKNVGVYTVYYQITKPGYASITGSRTVTITPKAATVETGSASKVYDGTPLTNSTVTLGGIIVGDTVTATATGTQTIVGNSNNTVTTAGADKGNYTFTETLGTLTVTKGTLSYSSSGYEGVYDGSSHGITVMSTGAAIKYGTVEGTYDVTAPTYKNVGEYTVYYQIAKPGYTTVTGSETVKITPAPVTVTADAKSKAYGAADPELTYTSSVEGLTFTGELEREAGEDVGTYKINQGSLSAGANYTVTYVEANLTITPATVTVTADAKSKAYGAADPELTYTSSVEGLTFTGELEREAGEDVGTYKINQGSLSAGANYTVTYVEANLTITPATVTVTADAKSKAYGAADPELTYTSSVEGLTFTGELEREAGEDVGTYKINQGSLSAGANYTVTYVEANLTITPATVAVTADAKSKAYGAADPELTYTSSVEGLTFTGELEREAGEDVGTYKINQGSLSAGANYTVTYVEANLTITPATVTVTADAKSKAYGAADPELTYTSSVEGLTFTGELEREAGEDVGTYKINQGSLSAGANYTVTYVEANLTITPATVTVTADAKSKAYGAADPELTYTSSVEGLTFTGELEREAGEDVGTYKINQEA</sequence>
<dbReference type="EMBL" id="CP042469">
    <property type="protein sequence ID" value="QOX63379.1"/>
    <property type="molecule type" value="Genomic_DNA"/>
</dbReference>
<dbReference type="Proteomes" id="UP000594014">
    <property type="component" value="Chromosome"/>
</dbReference>